<evidence type="ECO:0000259" key="4">
    <source>
        <dbReference type="Pfam" id="PF01494"/>
    </source>
</evidence>
<reference evidence="5 6" key="1">
    <citation type="submission" date="2023-08" db="EMBL/GenBank/DDBJ databases">
        <authorList>
            <person name="Girao M."/>
            <person name="Carvalho M.F."/>
        </authorList>
    </citation>
    <scope>NUCLEOTIDE SEQUENCE [LARGE SCALE GENOMIC DNA]</scope>
    <source>
        <strain evidence="5 6">CC-R104</strain>
    </source>
</reference>
<evidence type="ECO:0000313" key="6">
    <source>
        <dbReference type="Proteomes" id="UP001331936"/>
    </source>
</evidence>
<dbReference type="Gene3D" id="3.50.50.60">
    <property type="entry name" value="FAD/NAD(P)-binding domain"/>
    <property type="match status" value="1"/>
</dbReference>
<dbReference type="PRINTS" id="PR00420">
    <property type="entry name" value="RNGMNOXGNASE"/>
</dbReference>
<dbReference type="RefSeq" id="WP_330150327.1">
    <property type="nucleotide sequence ID" value="NZ_JAUZMZ010000006.1"/>
</dbReference>
<evidence type="ECO:0000313" key="5">
    <source>
        <dbReference type="EMBL" id="MEE2030905.1"/>
    </source>
</evidence>
<organism evidence="5 6">
    <name type="scientific">Rhodococcus chondri</name>
    <dbReference type="NCBI Taxonomy" id="3065941"/>
    <lineage>
        <taxon>Bacteria</taxon>
        <taxon>Bacillati</taxon>
        <taxon>Actinomycetota</taxon>
        <taxon>Actinomycetes</taxon>
        <taxon>Mycobacteriales</taxon>
        <taxon>Nocardiaceae</taxon>
        <taxon>Rhodococcus</taxon>
    </lineage>
</organism>
<dbReference type="InterPro" id="IPR002938">
    <property type="entry name" value="FAD-bd"/>
</dbReference>
<dbReference type="InterPro" id="IPR050641">
    <property type="entry name" value="RIFMO-like"/>
</dbReference>
<name>A0ABU7JLJ1_9NOCA</name>
<evidence type="ECO:0000256" key="1">
    <source>
        <dbReference type="ARBA" id="ARBA00001974"/>
    </source>
</evidence>
<keyword evidence="3" id="KW-0274">FAD</keyword>
<dbReference type="PANTHER" id="PTHR43004">
    <property type="entry name" value="TRK SYSTEM POTASSIUM UPTAKE PROTEIN"/>
    <property type="match status" value="1"/>
</dbReference>
<feature type="domain" description="FAD-binding" evidence="4">
    <location>
        <begin position="10"/>
        <end position="346"/>
    </location>
</feature>
<evidence type="ECO:0000256" key="2">
    <source>
        <dbReference type="ARBA" id="ARBA00022630"/>
    </source>
</evidence>
<accession>A0ABU7JLJ1</accession>
<sequence length="516" mass="55955">MRTDNPGGERCDVLVAGAGPTGLAVALAAHDHGASVRVVDCRSRSPRPSRAFLVHPRTLEVLRPYGVTGALLDLGHLGPRMHVHLNGQSVSARLGDFRLADTAYPHFLLARQADVEAVLGRALGDRGVAVEWDTRVQGYEIDSTRNSVVTHCGAKKFESRYLVGCDGRSSTVRTAAGIDWRGGRYRYEVLLADVDVTDDVQVEDAHVFVGRRGLVFLLPLGERARWRLVATAPPLRSRALAGDMLPQTMLDDAGASCRVVDVAWSERVSVEHRLAARFRNGPVFLAGDAAHAYSPAGGQGMNAGLQDAANLGWKLAFATRGSLSDDSPLLRSYEQERRSVARRVLALTRLLHWVEAGRDPLSFFARGAVSSMGASLLPLALRQRRLEARAVRLLSQLRWNYRRSILSIDGGADAPGVASAGERLPDEHIRVEGGRCRLHELTAVPAVHVLLCRDAHWPTTPPVDDELVKVHRILGWSGTGVVIVRPDGYVGFRGADSHRAGAWLRMVGVGSASSSE</sequence>
<keyword evidence="6" id="KW-1185">Reference proteome</keyword>
<keyword evidence="2" id="KW-0285">Flavoprotein</keyword>
<proteinExistence type="predicted"/>
<dbReference type="InterPro" id="IPR036188">
    <property type="entry name" value="FAD/NAD-bd_sf"/>
</dbReference>
<dbReference type="SUPFAM" id="SSF51905">
    <property type="entry name" value="FAD/NAD(P)-binding domain"/>
    <property type="match status" value="1"/>
</dbReference>
<comment type="caution">
    <text evidence="5">The sequence shown here is derived from an EMBL/GenBank/DDBJ whole genome shotgun (WGS) entry which is preliminary data.</text>
</comment>
<evidence type="ECO:0000256" key="3">
    <source>
        <dbReference type="ARBA" id="ARBA00022827"/>
    </source>
</evidence>
<dbReference type="Gene3D" id="3.30.70.2450">
    <property type="match status" value="1"/>
</dbReference>
<dbReference type="EMBL" id="JAUZMZ010000006">
    <property type="protein sequence ID" value="MEE2030905.1"/>
    <property type="molecule type" value="Genomic_DNA"/>
</dbReference>
<gene>
    <name evidence="5" type="ORF">Q8814_02040</name>
</gene>
<dbReference type="Proteomes" id="UP001331936">
    <property type="component" value="Unassembled WGS sequence"/>
</dbReference>
<comment type="cofactor">
    <cofactor evidence="1">
        <name>FAD</name>
        <dbReference type="ChEBI" id="CHEBI:57692"/>
    </cofactor>
</comment>
<dbReference type="GO" id="GO:0004497">
    <property type="term" value="F:monooxygenase activity"/>
    <property type="evidence" value="ECO:0007669"/>
    <property type="project" value="UniProtKB-KW"/>
</dbReference>
<dbReference type="Pfam" id="PF01494">
    <property type="entry name" value="FAD_binding_3"/>
    <property type="match status" value="1"/>
</dbReference>
<dbReference type="PANTHER" id="PTHR43004:SF19">
    <property type="entry name" value="BINDING MONOOXYGENASE, PUTATIVE (JCVI)-RELATED"/>
    <property type="match status" value="1"/>
</dbReference>
<keyword evidence="5" id="KW-0560">Oxidoreductase</keyword>
<dbReference type="Gene3D" id="3.40.30.120">
    <property type="match status" value="1"/>
</dbReference>
<protein>
    <submittedName>
        <fullName evidence="5">FAD-dependent monooxygenase</fullName>
    </submittedName>
</protein>
<keyword evidence="5" id="KW-0503">Monooxygenase</keyword>